<name>A0A9W6F5M2_9CHLO</name>
<dbReference type="PANTHER" id="PTHR42938">
    <property type="entry name" value="FORMATE DEHYDROGENASE 1"/>
    <property type="match status" value="1"/>
</dbReference>
<evidence type="ECO:0000313" key="6">
    <source>
        <dbReference type="Proteomes" id="UP001165080"/>
    </source>
</evidence>
<dbReference type="PROSITE" id="PS00670">
    <property type="entry name" value="D_2_HYDROXYACID_DH_2"/>
    <property type="match status" value="1"/>
</dbReference>
<accession>A0A9W6F5M2</accession>
<dbReference type="Pfam" id="PF02826">
    <property type="entry name" value="2-Hacid_dh_C"/>
    <property type="match status" value="1"/>
</dbReference>
<dbReference type="Pfam" id="PF00389">
    <property type="entry name" value="2-Hacid_dh"/>
    <property type="match status" value="1"/>
</dbReference>
<gene>
    <name evidence="5" type="primary">PLEST010121</name>
    <name evidence="5" type="ORF">PLESTB_001192700</name>
</gene>
<keyword evidence="6" id="KW-1185">Reference proteome</keyword>
<dbReference type="Gene3D" id="3.40.50.720">
    <property type="entry name" value="NAD(P)-binding Rossmann-like Domain"/>
    <property type="match status" value="2"/>
</dbReference>
<evidence type="ECO:0000313" key="5">
    <source>
        <dbReference type="EMBL" id="GLC57149.1"/>
    </source>
</evidence>
<feature type="domain" description="D-isomer specific 2-hydroxyacid dehydrogenase NAD-binding" evidence="4">
    <location>
        <begin position="170"/>
        <end position="334"/>
    </location>
</feature>
<evidence type="ECO:0000259" key="3">
    <source>
        <dbReference type="Pfam" id="PF00389"/>
    </source>
</evidence>
<dbReference type="PANTHER" id="PTHR42938:SF44">
    <property type="entry name" value="D-ISOMER SPECIFIC 2-HYDROXYACID DEHYDROGENASE NAD-BINDING"/>
    <property type="match status" value="1"/>
</dbReference>
<reference evidence="5 6" key="1">
    <citation type="journal article" date="2023" name="Commun. Biol.">
        <title>Reorganization of the ancestral sex-determining regions during the evolution of trioecy in Pleodorina starrii.</title>
        <authorList>
            <person name="Takahashi K."/>
            <person name="Suzuki S."/>
            <person name="Kawai-Toyooka H."/>
            <person name="Yamamoto K."/>
            <person name="Hamaji T."/>
            <person name="Ootsuki R."/>
            <person name="Yamaguchi H."/>
            <person name="Kawachi M."/>
            <person name="Higashiyama T."/>
            <person name="Nozaki H."/>
        </authorList>
    </citation>
    <scope>NUCLEOTIDE SEQUENCE [LARGE SCALE GENOMIC DNA]</scope>
    <source>
        <strain evidence="5 6">NIES-4479</strain>
    </source>
</reference>
<comment type="caution">
    <text evidence="5">The sequence shown here is derived from an EMBL/GenBank/DDBJ whole genome shotgun (WGS) entry which is preliminary data.</text>
</comment>
<proteinExistence type="inferred from homology"/>
<dbReference type="InterPro" id="IPR006139">
    <property type="entry name" value="D-isomer_2_OHA_DH_cat_dom"/>
</dbReference>
<dbReference type="AlphaFoldDB" id="A0A9W6F5M2"/>
<dbReference type="CDD" id="cd12175">
    <property type="entry name" value="2-Hacid_dh_11"/>
    <property type="match status" value="1"/>
</dbReference>
<organism evidence="5 6">
    <name type="scientific">Pleodorina starrii</name>
    <dbReference type="NCBI Taxonomy" id="330485"/>
    <lineage>
        <taxon>Eukaryota</taxon>
        <taxon>Viridiplantae</taxon>
        <taxon>Chlorophyta</taxon>
        <taxon>core chlorophytes</taxon>
        <taxon>Chlorophyceae</taxon>
        <taxon>CS clade</taxon>
        <taxon>Chlamydomonadales</taxon>
        <taxon>Volvocaceae</taxon>
        <taxon>Pleodorina</taxon>
    </lineage>
</organism>
<feature type="domain" description="D-isomer specific 2-hydroxyacid dehydrogenase catalytic" evidence="3">
    <location>
        <begin position="100"/>
        <end position="364"/>
    </location>
</feature>
<dbReference type="Proteomes" id="UP001165080">
    <property type="component" value="Unassembled WGS sequence"/>
</dbReference>
<dbReference type="SUPFAM" id="SSF51735">
    <property type="entry name" value="NAD(P)-binding Rossmann-fold domains"/>
    <property type="match status" value="1"/>
</dbReference>
<dbReference type="SUPFAM" id="SSF52283">
    <property type="entry name" value="Formate/glycerate dehydrogenase catalytic domain-like"/>
    <property type="match status" value="1"/>
</dbReference>
<dbReference type="EMBL" id="BRXU01000018">
    <property type="protein sequence ID" value="GLC57149.1"/>
    <property type="molecule type" value="Genomic_DNA"/>
</dbReference>
<evidence type="ECO:0000259" key="4">
    <source>
        <dbReference type="Pfam" id="PF02826"/>
    </source>
</evidence>
<dbReference type="GO" id="GO:0016616">
    <property type="term" value="F:oxidoreductase activity, acting on the CH-OH group of donors, NAD or NADP as acceptor"/>
    <property type="evidence" value="ECO:0007669"/>
    <property type="project" value="InterPro"/>
</dbReference>
<evidence type="ECO:0000256" key="2">
    <source>
        <dbReference type="RuleBase" id="RU003719"/>
    </source>
</evidence>
<dbReference type="InterPro" id="IPR036291">
    <property type="entry name" value="NAD(P)-bd_dom_sf"/>
</dbReference>
<dbReference type="InterPro" id="IPR006140">
    <property type="entry name" value="D-isomer_DH_NAD-bd"/>
</dbReference>
<sequence>MVVRELRSRPFLAGNPCRPCRACIGPLPARPRGIRHGQPSHTGTRLTCRSTPAHERAAGEQLEEPWEVWWCYDGWHPAADRLERLLPPWALLKRMDPSRPLADQVSRARVLIPTTGLVTAADIYAAADLRLVAQPAAGYNNIDVEAARARGVPVTIAPGYNSRSVAEVSLMMMLMLSRKVDEARAVFAGRRPIGEPVGRELAGKTLGIVGMGQVGRCLAEAARGLGMQVLGVTSRSPRSDLEHLLAASHIVSLHCPLTPATRGLIGERELGLMRPDAILINAARGSVVQRDALAAALTAGRLAGVGLDTHWLEPAPVDDPLYADPRVLALPHLGSISAEVYDRFAAVLAENIVRVREGRELLHRLC</sequence>
<dbReference type="InterPro" id="IPR029753">
    <property type="entry name" value="D-isomer_DH_CS"/>
</dbReference>
<comment type="similarity">
    <text evidence="2">Belongs to the D-isomer specific 2-hydroxyacid dehydrogenase family.</text>
</comment>
<protein>
    <submittedName>
        <fullName evidence="5">Uncharacterized protein</fullName>
    </submittedName>
</protein>
<dbReference type="GO" id="GO:0051287">
    <property type="term" value="F:NAD binding"/>
    <property type="evidence" value="ECO:0007669"/>
    <property type="project" value="InterPro"/>
</dbReference>
<dbReference type="OrthoDB" id="9991913at2759"/>
<keyword evidence="1 2" id="KW-0560">Oxidoreductase</keyword>
<evidence type="ECO:0000256" key="1">
    <source>
        <dbReference type="ARBA" id="ARBA00023002"/>
    </source>
</evidence>